<protein>
    <submittedName>
        <fullName evidence="9">SLC13 family permease</fullName>
    </submittedName>
</protein>
<evidence type="ECO:0000259" key="8">
    <source>
        <dbReference type="PROSITE" id="PS51202"/>
    </source>
</evidence>
<keyword evidence="6 7" id="KW-0472">Membrane</keyword>
<dbReference type="Pfam" id="PF02080">
    <property type="entry name" value="TrkA_C"/>
    <property type="match status" value="2"/>
</dbReference>
<proteinExistence type="predicted"/>
<dbReference type="InterPro" id="IPR031312">
    <property type="entry name" value="Na/sul_symport_CS"/>
</dbReference>
<feature type="transmembrane region" description="Helical" evidence="7">
    <location>
        <begin position="485"/>
        <end position="516"/>
    </location>
</feature>
<gene>
    <name evidence="9" type="ORF">GCM10022278_09260</name>
</gene>
<feature type="transmembrane region" description="Helical" evidence="7">
    <location>
        <begin position="528"/>
        <end position="547"/>
    </location>
</feature>
<dbReference type="EMBL" id="BAABBO010000001">
    <property type="protein sequence ID" value="GAA3952394.1"/>
    <property type="molecule type" value="Genomic_DNA"/>
</dbReference>
<feature type="transmembrane region" description="Helical" evidence="7">
    <location>
        <begin position="173"/>
        <end position="197"/>
    </location>
</feature>
<dbReference type="PANTHER" id="PTHR43652">
    <property type="entry name" value="BASIC AMINO ACID ANTIPORTER YFCC-RELATED"/>
    <property type="match status" value="1"/>
</dbReference>
<feature type="transmembrane region" description="Helical" evidence="7">
    <location>
        <begin position="135"/>
        <end position="153"/>
    </location>
</feature>
<keyword evidence="5 7" id="KW-1133">Transmembrane helix</keyword>
<feature type="transmembrane region" description="Helical" evidence="7">
    <location>
        <begin position="398"/>
        <end position="414"/>
    </location>
</feature>
<evidence type="ECO:0000256" key="6">
    <source>
        <dbReference type="ARBA" id="ARBA00023136"/>
    </source>
</evidence>
<dbReference type="InterPro" id="IPR006037">
    <property type="entry name" value="RCK_C"/>
</dbReference>
<dbReference type="PANTHER" id="PTHR43652:SF2">
    <property type="entry name" value="BASIC AMINO ACID ANTIPORTER YFCC-RELATED"/>
    <property type="match status" value="1"/>
</dbReference>
<feature type="transmembrane region" description="Helical" evidence="7">
    <location>
        <begin position="50"/>
        <end position="70"/>
    </location>
</feature>
<keyword evidence="3 7" id="KW-0812">Transmembrane</keyword>
<feature type="domain" description="RCK C-terminal" evidence="8">
    <location>
        <begin position="205"/>
        <end position="289"/>
    </location>
</feature>
<evidence type="ECO:0000256" key="1">
    <source>
        <dbReference type="ARBA" id="ARBA00004141"/>
    </source>
</evidence>
<reference evidence="10" key="1">
    <citation type="journal article" date="2019" name="Int. J. Syst. Evol. Microbiol.">
        <title>The Global Catalogue of Microorganisms (GCM) 10K type strain sequencing project: providing services to taxonomists for standard genome sequencing and annotation.</title>
        <authorList>
            <consortium name="The Broad Institute Genomics Platform"/>
            <consortium name="The Broad Institute Genome Sequencing Center for Infectious Disease"/>
            <person name="Wu L."/>
            <person name="Ma J."/>
        </authorList>
    </citation>
    <scope>NUCLEOTIDE SEQUENCE [LARGE SCALE GENOMIC DNA]</scope>
    <source>
        <strain evidence="10">JCM 17555</strain>
    </source>
</reference>
<comment type="caution">
    <text evidence="9">The sequence shown here is derived from an EMBL/GenBank/DDBJ whole genome shotgun (WGS) entry which is preliminary data.</text>
</comment>
<sequence length="592" mass="63255">MQWEGWFALVLTASVLLLLAFTKIRAHIAMMGALTILSVGGLLTPTEALAGFSNSGLITVAAMFVVASGIHGSGGIDILVNRVLGAPETHRGALTRIGAPVVVLSAFLNNTPVVATMIPAVSAWARKIDINPSRLMIPLSYTAILGGTVTLIGTSTNLIVDGQYQALTGRDGFSLFSITAVALPVAVIGLLFMWLVFPRLLPDRSRKDTFENLREFTLEVQVAHDGPLVGASIQSAGLRNLKRIFLVEIERNQNILTAVSPEETLRGGDRLVFAGDTEAISDLLRIKGIIPSADQSEASTLRTDRAERCLVEVVVSPHCSAVGLAIREAQFRDRYGAVVLAVARNGERVKGNLGSIRLKAGDTLLLEARPAFVSRQRYNKDFLLISDLEKETPRHSRAVLSWVILLALVLAATFELLSMLNAALMGAGLMLLTGCCTVSQAERSLDLEVLITIAASLALGAALEKTGVAAFIATQLTELSDGRPWLLLLLAYVTVSLLTEVITNNAAAVIMLPIVLSLVEQSGLNAEPFVFAIMMAASASFATPLGYQTNLMVYGPGGYRFSDFLRVGIPMNLLVGVSTVAILVLFWPLSQA</sequence>
<dbReference type="SUPFAM" id="SSF116726">
    <property type="entry name" value="TrkA C-terminal domain-like"/>
    <property type="match status" value="2"/>
</dbReference>
<dbReference type="RefSeq" id="WP_344803736.1">
    <property type="nucleotide sequence ID" value="NZ_BAABBO010000001.1"/>
</dbReference>
<evidence type="ECO:0000313" key="10">
    <source>
        <dbReference type="Proteomes" id="UP001501337"/>
    </source>
</evidence>
<dbReference type="Pfam" id="PF03600">
    <property type="entry name" value="CitMHS"/>
    <property type="match status" value="1"/>
</dbReference>
<evidence type="ECO:0000256" key="7">
    <source>
        <dbReference type="SAM" id="Phobius"/>
    </source>
</evidence>
<evidence type="ECO:0000313" key="9">
    <source>
        <dbReference type="EMBL" id="GAA3952394.1"/>
    </source>
</evidence>
<accession>A0ABP7NR34</accession>
<evidence type="ECO:0000256" key="3">
    <source>
        <dbReference type="ARBA" id="ARBA00022692"/>
    </source>
</evidence>
<feature type="transmembrane region" description="Helical" evidence="7">
    <location>
        <begin position="567"/>
        <end position="589"/>
    </location>
</feature>
<evidence type="ECO:0000256" key="2">
    <source>
        <dbReference type="ARBA" id="ARBA00022448"/>
    </source>
</evidence>
<feature type="transmembrane region" description="Helical" evidence="7">
    <location>
        <begin position="450"/>
        <end position="473"/>
    </location>
</feature>
<dbReference type="Gene3D" id="3.30.70.1450">
    <property type="entry name" value="Regulator of K+ conductance, C-terminal domain"/>
    <property type="match status" value="2"/>
</dbReference>
<keyword evidence="2" id="KW-0813">Transport</keyword>
<dbReference type="Proteomes" id="UP001501337">
    <property type="component" value="Unassembled WGS sequence"/>
</dbReference>
<organism evidence="9 10">
    <name type="scientific">Allohahella marinimesophila</name>
    <dbReference type="NCBI Taxonomy" id="1054972"/>
    <lineage>
        <taxon>Bacteria</taxon>
        <taxon>Pseudomonadati</taxon>
        <taxon>Pseudomonadota</taxon>
        <taxon>Gammaproteobacteria</taxon>
        <taxon>Oceanospirillales</taxon>
        <taxon>Hahellaceae</taxon>
        <taxon>Allohahella</taxon>
    </lineage>
</organism>
<comment type="subcellular location">
    <subcellularLocation>
        <location evidence="1">Membrane</location>
        <topology evidence="1">Multi-pass membrane protein</topology>
    </subcellularLocation>
</comment>
<evidence type="ECO:0000256" key="5">
    <source>
        <dbReference type="ARBA" id="ARBA00022989"/>
    </source>
</evidence>
<keyword evidence="4" id="KW-0677">Repeat</keyword>
<dbReference type="InterPro" id="IPR036721">
    <property type="entry name" value="RCK_C_sf"/>
</dbReference>
<dbReference type="PROSITE" id="PS01271">
    <property type="entry name" value="NA_SULFATE"/>
    <property type="match status" value="1"/>
</dbReference>
<dbReference type="PROSITE" id="PS51202">
    <property type="entry name" value="RCK_C"/>
    <property type="match status" value="2"/>
</dbReference>
<evidence type="ECO:0000256" key="4">
    <source>
        <dbReference type="ARBA" id="ARBA00022737"/>
    </source>
</evidence>
<dbReference type="InterPro" id="IPR004680">
    <property type="entry name" value="Cit_transptr-like_dom"/>
</dbReference>
<dbReference type="InterPro" id="IPR051679">
    <property type="entry name" value="DASS-Related_Transporters"/>
</dbReference>
<feature type="domain" description="RCK C-terminal" evidence="8">
    <location>
        <begin position="296"/>
        <end position="382"/>
    </location>
</feature>
<name>A0ABP7NR34_9GAMM</name>
<keyword evidence="10" id="KW-1185">Reference proteome</keyword>